<dbReference type="InterPro" id="IPR050188">
    <property type="entry name" value="RluA_PseudoU_synthase"/>
</dbReference>
<dbReference type="KEGG" id="ckw:CKALI_07710"/>
<keyword evidence="5" id="KW-0413">Isomerase</keyword>
<keyword evidence="6" id="KW-1185">Reference proteome</keyword>
<dbReference type="GO" id="GO:0140098">
    <property type="term" value="F:catalytic activity, acting on RNA"/>
    <property type="evidence" value="ECO:0007669"/>
    <property type="project" value="UniProtKB-ARBA"/>
</dbReference>
<dbReference type="GO" id="GO:0009982">
    <property type="term" value="F:pseudouridine synthase activity"/>
    <property type="evidence" value="ECO:0007669"/>
    <property type="project" value="InterPro"/>
</dbReference>
<protein>
    <recommendedName>
        <fullName evidence="2">RNA pseudouridylate synthase</fullName>
    </recommendedName>
    <alternativeName>
        <fullName evidence="3">RNA-uridine isomerase</fullName>
    </alternativeName>
</protein>
<dbReference type="AlphaFoldDB" id="A0A6B8VLT0"/>
<evidence type="ECO:0000313" key="5">
    <source>
        <dbReference type="EMBL" id="QGU02404.1"/>
    </source>
</evidence>
<dbReference type="Proteomes" id="UP000427071">
    <property type="component" value="Chromosome"/>
</dbReference>
<feature type="domain" description="Pseudouridine synthase RsuA/RluA-like" evidence="4">
    <location>
        <begin position="7"/>
        <end position="150"/>
    </location>
</feature>
<evidence type="ECO:0000256" key="1">
    <source>
        <dbReference type="ARBA" id="ARBA00000073"/>
    </source>
</evidence>
<dbReference type="Pfam" id="PF00849">
    <property type="entry name" value="PseudoU_synth_2"/>
    <property type="match status" value="1"/>
</dbReference>
<reference evidence="6" key="1">
    <citation type="submission" date="2019-11" db="EMBL/GenBank/DDBJ databases">
        <title>Complete genome sequence of Corynebacterium kalinowskii 1959, a novel Corynebacterium species isolated from soil of a small paddock in Vilsendorf, Germany.</title>
        <authorList>
            <person name="Schaffert L."/>
            <person name="Ruwe M."/>
            <person name="Milse J."/>
            <person name="Hanuschka K."/>
            <person name="Ortseifen V."/>
            <person name="Droste J."/>
            <person name="Brandt D."/>
            <person name="Schlueter L."/>
            <person name="Kutter Y."/>
            <person name="Vinke S."/>
            <person name="Viehoefer P."/>
            <person name="Jacob L."/>
            <person name="Luebke N.-C."/>
            <person name="Schulte-Berndt E."/>
            <person name="Hain C."/>
            <person name="Linder M."/>
            <person name="Schmidt P."/>
            <person name="Wollenschlaeger L."/>
            <person name="Luttermann T."/>
            <person name="Thieme E."/>
            <person name="Hassa J."/>
            <person name="Haak M."/>
            <person name="Wittchen M."/>
            <person name="Mentz A."/>
            <person name="Persicke M."/>
            <person name="Busche T."/>
            <person name="Ruckert C."/>
        </authorList>
    </citation>
    <scope>NUCLEOTIDE SEQUENCE [LARGE SCALE GENOMIC DNA]</scope>
    <source>
        <strain evidence="6">1959</strain>
    </source>
</reference>
<evidence type="ECO:0000313" key="6">
    <source>
        <dbReference type="Proteomes" id="UP000427071"/>
    </source>
</evidence>
<evidence type="ECO:0000256" key="2">
    <source>
        <dbReference type="ARBA" id="ARBA00031870"/>
    </source>
</evidence>
<dbReference type="PANTHER" id="PTHR21600:SF84">
    <property type="entry name" value="PSEUDOURIDINE SYNTHASE RSUA_RLUA-LIKE DOMAIN-CONTAINING PROTEIN"/>
    <property type="match status" value="1"/>
</dbReference>
<evidence type="ECO:0000259" key="4">
    <source>
        <dbReference type="Pfam" id="PF00849"/>
    </source>
</evidence>
<organism evidence="5 6">
    <name type="scientific">Corynebacterium kalinowskii</name>
    <dbReference type="NCBI Taxonomy" id="2675216"/>
    <lineage>
        <taxon>Bacteria</taxon>
        <taxon>Bacillati</taxon>
        <taxon>Actinomycetota</taxon>
        <taxon>Actinomycetes</taxon>
        <taxon>Mycobacteriales</taxon>
        <taxon>Corynebacteriaceae</taxon>
        <taxon>Corynebacterium</taxon>
    </lineage>
</organism>
<dbReference type="GO" id="GO:0000455">
    <property type="term" value="P:enzyme-directed rRNA pseudouridine synthesis"/>
    <property type="evidence" value="ECO:0007669"/>
    <property type="project" value="TreeGrafter"/>
</dbReference>
<dbReference type="PANTHER" id="PTHR21600">
    <property type="entry name" value="MITOCHONDRIAL RNA PSEUDOURIDINE SYNTHASE"/>
    <property type="match status" value="1"/>
</dbReference>
<accession>A0A6B8VLT0</accession>
<dbReference type="InterPro" id="IPR020103">
    <property type="entry name" value="PsdUridine_synth_cat_dom_sf"/>
</dbReference>
<evidence type="ECO:0000256" key="3">
    <source>
        <dbReference type="ARBA" id="ARBA00033164"/>
    </source>
</evidence>
<name>A0A6B8VLT0_9CORY</name>
<sequence length="211" mass="23962">MYEGHGLLVVDKPPFLPSTPNGRLVRNTVQTRIRVQRGNDDIVAAHRLDRLTSGLLALSTLPESRGFYQQQFAQRHVRKRYRAQVSAPLDLSEKWRTIVLPMLKVKGERQVRVDKRGKPTVTRARLIDERLLELEPHTGHTHQLRVLCAHLGAPIVGDDTYPVDVGLQLDNYSTELKLCATELELRLWRSGELAMWSSPRLAEAGFWGSAE</sequence>
<dbReference type="GO" id="GO:0003723">
    <property type="term" value="F:RNA binding"/>
    <property type="evidence" value="ECO:0007669"/>
    <property type="project" value="InterPro"/>
</dbReference>
<gene>
    <name evidence="5" type="primary">truC</name>
    <name evidence="5" type="ORF">CKALI_07710</name>
</gene>
<dbReference type="Gene3D" id="3.30.2350.10">
    <property type="entry name" value="Pseudouridine synthase"/>
    <property type="match status" value="1"/>
</dbReference>
<proteinExistence type="predicted"/>
<dbReference type="SUPFAM" id="SSF55120">
    <property type="entry name" value="Pseudouridine synthase"/>
    <property type="match status" value="1"/>
</dbReference>
<dbReference type="InterPro" id="IPR006145">
    <property type="entry name" value="PsdUridine_synth_RsuA/RluA"/>
</dbReference>
<dbReference type="EMBL" id="CP046452">
    <property type="protein sequence ID" value="QGU02404.1"/>
    <property type="molecule type" value="Genomic_DNA"/>
</dbReference>
<comment type="catalytic activity">
    <reaction evidence="1">
        <text>a uridine in RNA = a pseudouridine in RNA</text>
        <dbReference type="Rhea" id="RHEA:48348"/>
        <dbReference type="Rhea" id="RHEA-COMP:12068"/>
        <dbReference type="Rhea" id="RHEA-COMP:12069"/>
        <dbReference type="ChEBI" id="CHEBI:65314"/>
        <dbReference type="ChEBI" id="CHEBI:65315"/>
    </reaction>
</comment>